<dbReference type="Pfam" id="PF11735">
    <property type="entry name" value="CAP59_mtransfer"/>
    <property type="match status" value="1"/>
</dbReference>
<comment type="caution">
    <text evidence="1">The sequence shown here is derived from an EMBL/GenBank/DDBJ whole genome shotgun (WGS) entry which is preliminary data.</text>
</comment>
<dbReference type="PANTHER" id="PTHR34144">
    <property type="entry name" value="CHROMOSOME 8, WHOLE GENOME SHOTGUN SEQUENCE"/>
    <property type="match status" value="1"/>
</dbReference>
<sequence>MIRQPWPSRVPARHRVKAVVLALLVVFVLAYRHLWYDISSPIPYTPWSSADYGGSWMKHPENTTTPTATWTLQPTPTGKDTHARTARLYTKLTMHQAAAPADERHLGCPTINAERYRELIPPSDADTRKYFFALDLVQVIDLLPTLMGSVLEVLRFLGPHNCVVSIVEGRSTDGTYETLLMLGETIESMGAGFFLQRSALNPRIGDRIGKLAKLRNLALEPMHLPATNMGYDSTVLFVNDIAVCAEDLLELALQRQRQHASMACAMDYHKLGRWTGAQSGQIAFYDVWISRSMDGETFYMVPPGEGPRYADDLFPYDDVARTRFGQRQPLQVFACWNGAVAIDAQPFLEGNLEFRRARKSTGECGAGEPTLLCKDLWHLGQGRILLVPSVSVAYSIDEGLDVKQTLGYTSNWTASATESAEAVAWDPHPPDVVRCIPSWRKQFWQAWDYGLEKVSKSIARQA</sequence>
<protein>
    <recommendedName>
        <fullName evidence="3">Alpha-1,3-mannosyltransferase CMT1</fullName>
    </recommendedName>
</protein>
<evidence type="ECO:0000313" key="1">
    <source>
        <dbReference type="EMBL" id="CAK7235098.1"/>
    </source>
</evidence>
<organism evidence="1 2">
    <name type="scientific">Sporothrix eucalyptigena</name>
    <dbReference type="NCBI Taxonomy" id="1812306"/>
    <lineage>
        <taxon>Eukaryota</taxon>
        <taxon>Fungi</taxon>
        <taxon>Dikarya</taxon>
        <taxon>Ascomycota</taxon>
        <taxon>Pezizomycotina</taxon>
        <taxon>Sordariomycetes</taxon>
        <taxon>Sordariomycetidae</taxon>
        <taxon>Ophiostomatales</taxon>
        <taxon>Ophiostomataceae</taxon>
        <taxon>Sporothrix</taxon>
    </lineage>
</organism>
<accession>A0ABP0CTG9</accession>
<evidence type="ECO:0000313" key="2">
    <source>
        <dbReference type="Proteomes" id="UP001642482"/>
    </source>
</evidence>
<proteinExistence type="predicted"/>
<evidence type="ECO:0008006" key="3">
    <source>
        <dbReference type="Google" id="ProtNLM"/>
    </source>
</evidence>
<dbReference type="PANTHER" id="PTHR34144:SF5">
    <property type="entry name" value="ALPHA-1,3-MANNOSYLTRANSFERASE CMT1"/>
    <property type="match status" value="1"/>
</dbReference>
<dbReference type="EMBL" id="CAWUHD010000143">
    <property type="protein sequence ID" value="CAK7235098.1"/>
    <property type="molecule type" value="Genomic_DNA"/>
</dbReference>
<dbReference type="InterPro" id="IPR021047">
    <property type="entry name" value="Mannosyltransferase_CMT1"/>
</dbReference>
<reference evidence="1 2" key="1">
    <citation type="submission" date="2024-01" db="EMBL/GenBank/DDBJ databases">
        <authorList>
            <person name="Allen C."/>
            <person name="Tagirdzhanova G."/>
        </authorList>
    </citation>
    <scope>NUCLEOTIDE SEQUENCE [LARGE SCALE GENOMIC DNA]</scope>
</reference>
<dbReference type="Proteomes" id="UP001642482">
    <property type="component" value="Unassembled WGS sequence"/>
</dbReference>
<name>A0ABP0CTG9_9PEZI</name>
<gene>
    <name evidence="1" type="ORF">SEUCBS140593_009167</name>
</gene>
<keyword evidence="2" id="KW-1185">Reference proteome</keyword>